<keyword evidence="6" id="KW-0406">Ion transport</keyword>
<evidence type="ECO:0000313" key="10">
    <source>
        <dbReference type="Proteomes" id="UP001515480"/>
    </source>
</evidence>
<keyword evidence="10" id="KW-1185">Reference proteome</keyword>
<evidence type="ECO:0000256" key="3">
    <source>
        <dbReference type="ARBA" id="ARBA00022475"/>
    </source>
</evidence>
<protein>
    <recommendedName>
        <fullName evidence="11">Bestrophin homolog</fullName>
    </recommendedName>
</protein>
<feature type="compositionally biased region" description="Low complexity" evidence="8">
    <location>
        <begin position="424"/>
        <end position="441"/>
    </location>
</feature>
<feature type="compositionally biased region" description="Polar residues" evidence="8">
    <location>
        <begin position="510"/>
        <end position="523"/>
    </location>
</feature>
<evidence type="ECO:0000313" key="9">
    <source>
        <dbReference type="EMBL" id="KAL1519059.1"/>
    </source>
</evidence>
<sequence>MAHTTVIALAALAPQPLLHRTVRSPVVRFPRHAGSFMEILDNNDGFDVDKAKREYAELSREYRRTVYMHDDWLYHRSSERYWENIKGIFGSGVNKQLYGELTAISFAALFVIVANCLLEGYTDLDGTSHVGPLAYLDSRIGPLTLPSLFFSVALPALSLLLVFQVNTSYSRWNEARTLWGGIINTCRNIVRQGNTFFPDGPEGDKLRDQLTAHTVLFARALRNFLRGPDNDKTFKGELYEQVVAGRLTQVQADTCMASSNRPMYAISAIGAVVRKANLNEFARAQLDESLTKLADLTGANERIFKSPVPILYTRHSTRFLIFFCTLLPFGIWPTESASWNHWMTLPTTFATSYWLLGIDEISTQVEEPFSILPLESFCNGAIDATTAEMMKMNDAGVFITKITPPQTAQQQSVQSTAGASAAPASAAPVSATPVSGAAASKMSEEEAKRAWLARQQTPQWGKKAQAPAQQAASVAPPSVAQAPKLSEEEAKRAWLARQQTPQWGKKAQAPAQQTASVAPTSVAPSPKLSEEEAKRAWLARQQTPQWGTNTQAPAQQAASVAPTPVAQAPKLSEEEAKRAWLARQETPQWGKKAEPVAEVVAPTLVEPAKLSEEEAKRVWLAGRDPSMKGVVTKTGLADRKLDSAPRTLSESTGDGSSSTDDSKEWDTKYRAVMEALAASRSQLSRAASKMPR</sequence>
<evidence type="ECO:0008006" key="11">
    <source>
        <dbReference type="Google" id="ProtNLM"/>
    </source>
</evidence>
<dbReference type="Pfam" id="PF25539">
    <property type="entry name" value="Bestrophin_2"/>
    <property type="match status" value="1"/>
</dbReference>
<keyword evidence="4" id="KW-0812">Transmembrane</keyword>
<proteinExistence type="predicted"/>
<feature type="compositionally biased region" description="Polar residues" evidence="8">
    <location>
        <begin position="540"/>
        <end position="549"/>
    </location>
</feature>
<reference evidence="9 10" key="1">
    <citation type="journal article" date="2024" name="Science">
        <title>Giant polyketide synthase enzymes in the biosynthesis of giant marine polyether toxins.</title>
        <authorList>
            <person name="Fallon T.R."/>
            <person name="Shende V.V."/>
            <person name="Wierzbicki I.H."/>
            <person name="Pendleton A.L."/>
            <person name="Watervoot N.F."/>
            <person name="Auber R.P."/>
            <person name="Gonzalez D.J."/>
            <person name="Wisecaver J.H."/>
            <person name="Moore B.S."/>
        </authorList>
    </citation>
    <scope>NUCLEOTIDE SEQUENCE [LARGE SCALE GENOMIC DNA]</scope>
    <source>
        <strain evidence="9 10">12B1</strain>
    </source>
</reference>
<evidence type="ECO:0000256" key="2">
    <source>
        <dbReference type="ARBA" id="ARBA00022448"/>
    </source>
</evidence>
<accession>A0AB34JB94</accession>
<evidence type="ECO:0000256" key="1">
    <source>
        <dbReference type="ARBA" id="ARBA00004651"/>
    </source>
</evidence>
<dbReference type="AlphaFoldDB" id="A0AB34JB94"/>
<evidence type="ECO:0000256" key="7">
    <source>
        <dbReference type="ARBA" id="ARBA00023136"/>
    </source>
</evidence>
<dbReference type="Proteomes" id="UP001515480">
    <property type="component" value="Unassembled WGS sequence"/>
</dbReference>
<dbReference type="PANTHER" id="PTHR33281:SF19">
    <property type="entry name" value="VOLTAGE-DEPENDENT ANION CHANNEL-FORMING PROTEIN YNEE"/>
    <property type="match status" value="1"/>
</dbReference>
<evidence type="ECO:0000256" key="4">
    <source>
        <dbReference type="ARBA" id="ARBA00022692"/>
    </source>
</evidence>
<keyword evidence="3" id="KW-1003">Cell membrane</keyword>
<feature type="compositionally biased region" description="Low complexity" evidence="8">
    <location>
        <begin position="464"/>
        <end position="483"/>
    </location>
</feature>
<name>A0AB34JB94_PRYPA</name>
<keyword evidence="5" id="KW-1133">Transmembrane helix</keyword>
<evidence type="ECO:0000256" key="5">
    <source>
        <dbReference type="ARBA" id="ARBA00022989"/>
    </source>
</evidence>
<organism evidence="9 10">
    <name type="scientific">Prymnesium parvum</name>
    <name type="common">Toxic golden alga</name>
    <dbReference type="NCBI Taxonomy" id="97485"/>
    <lineage>
        <taxon>Eukaryota</taxon>
        <taxon>Haptista</taxon>
        <taxon>Haptophyta</taxon>
        <taxon>Prymnesiophyceae</taxon>
        <taxon>Prymnesiales</taxon>
        <taxon>Prymnesiaceae</taxon>
        <taxon>Prymnesium</taxon>
    </lineage>
</organism>
<dbReference type="GO" id="GO:0005886">
    <property type="term" value="C:plasma membrane"/>
    <property type="evidence" value="ECO:0007669"/>
    <property type="project" value="UniProtKB-SubCell"/>
</dbReference>
<dbReference type="PANTHER" id="PTHR33281">
    <property type="entry name" value="UPF0187 PROTEIN YNEE"/>
    <property type="match status" value="1"/>
</dbReference>
<dbReference type="EMBL" id="JBGBPQ010000010">
    <property type="protein sequence ID" value="KAL1519059.1"/>
    <property type="molecule type" value="Genomic_DNA"/>
</dbReference>
<keyword evidence="7" id="KW-0472">Membrane</keyword>
<keyword evidence="2" id="KW-0813">Transport</keyword>
<feature type="region of interest" description="Disordered" evidence="8">
    <location>
        <begin position="628"/>
        <end position="665"/>
    </location>
</feature>
<dbReference type="InterPro" id="IPR044669">
    <property type="entry name" value="YneE/VCCN1/2-like"/>
</dbReference>
<evidence type="ECO:0000256" key="8">
    <source>
        <dbReference type="SAM" id="MobiDB-lite"/>
    </source>
</evidence>
<comment type="subcellular location">
    <subcellularLocation>
        <location evidence="1">Cell membrane</location>
        <topology evidence="1">Multi-pass membrane protein</topology>
    </subcellularLocation>
</comment>
<gene>
    <name evidence="9" type="ORF">AB1Y20_003327</name>
</gene>
<feature type="region of interest" description="Disordered" evidence="8">
    <location>
        <begin position="424"/>
        <end position="574"/>
    </location>
</feature>
<dbReference type="GO" id="GO:0005254">
    <property type="term" value="F:chloride channel activity"/>
    <property type="evidence" value="ECO:0007669"/>
    <property type="project" value="InterPro"/>
</dbReference>
<comment type="caution">
    <text evidence="9">The sequence shown here is derived from an EMBL/GenBank/DDBJ whole genome shotgun (WGS) entry which is preliminary data.</text>
</comment>
<feature type="compositionally biased region" description="Low complexity" evidence="8">
    <location>
        <begin position="550"/>
        <end position="569"/>
    </location>
</feature>
<evidence type="ECO:0000256" key="6">
    <source>
        <dbReference type="ARBA" id="ARBA00023065"/>
    </source>
</evidence>